<keyword evidence="5" id="KW-0479">Metal-binding</keyword>
<dbReference type="PROSITE" id="PS51918">
    <property type="entry name" value="RADICAL_SAM"/>
    <property type="match status" value="1"/>
</dbReference>
<dbReference type="InterPro" id="IPR006158">
    <property type="entry name" value="Cobalamin-bd"/>
</dbReference>
<dbReference type="SFLD" id="SFLDS00029">
    <property type="entry name" value="Radical_SAM"/>
    <property type="match status" value="1"/>
</dbReference>
<dbReference type="PANTHER" id="PTHR43409:SF7">
    <property type="entry name" value="BLL1977 PROTEIN"/>
    <property type="match status" value="1"/>
</dbReference>
<comment type="cofactor">
    <cofactor evidence="1">
        <name>[4Fe-4S] cluster</name>
        <dbReference type="ChEBI" id="CHEBI:49883"/>
    </cofactor>
</comment>
<dbReference type="SFLD" id="SFLDG01082">
    <property type="entry name" value="B12-binding_domain_containing"/>
    <property type="match status" value="1"/>
</dbReference>
<dbReference type="GO" id="GO:0046872">
    <property type="term" value="F:metal ion binding"/>
    <property type="evidence" value="ECO:0007669"/>
    <property type="project" value="UniProtKB-KW"/>
</dbReference>
<sequence length="482" mass="55386">MKILLLFPPITVNIGSVKKCNLPIGLAYVAAYLEKQGHDVHVIDISVEGYETEYIVDGKLTFGLTEEEAKRRIKEIDPELIGISCSFSSQFDNAVKLCKWIEDIKNYPIMIGGQHPTLDVINTLNTLSELDYIIMGEGEITANELVVALSEKKPLDKIDGLAFRKDGRIIINQPRKPIENLDEIPLPARHLFNMEKYIRINKPFNHFPKKSRVLLMITSRGCPGKCNFCSSPTFWKFARYRSPNDVIKEMRFLIEEYGAEEIQIEDDNMTGWGDRAKEIFRQMKSLGIVWCAPNGVRINSIDEEMMQLMKDSGCYRLTYAIESGNEQLRTGYIKKPYKNKDIKMIVNLTKKYDIGLHTYWIIGFPNETRQQIQETYNFAKELNSDSASFCLATPMIGTQLLKTCKEQDLLNGSFDVRNANYLQSNIINPNIKSEELEALVYKFNSSYNKRLLLRNPIKFFKKYGETILKNPKGLLSIFKKFA</sequence>
<keyword evidence="7" id="KW-0411">Iron-sulfur</keyword>
<feature type="domain" description="Radical SAM core" evidence="9">
    <location>
        <begin position="207"/>
        <end position="430"/>
    </location>
</feature>
<dbReference type="InterPro" id="IPR058240">
    <property type="entry name" value="rSAM_sf"/>
</dbReference>
<dbReference type="InterPro" id="IPR051198">
    <property type="entry name" value="BchE-like"/>
</dbReference>
<dbReference type="InterPro" id="IPR036724">
    <property type="entry name" value="Cobalamin-bd_sf"/>
</dbReference>
<dbReference type="PROSITE" id="PS51332">
    <property type="entry name" value="B12_BINDING"/>
    <property type="match status" value="1"/>
</dbReference>
<dbReference type="GO" id="GO:0003824">
    <property type="term" value="F:catalytic activity"/>
    <property type="evidence" value="ECO:0007669"/>
    <property type="project" value="InterPro"/>
</dbReference>
<dbReference type="SUPFAM" id="SSF102114">
    <property type="entry name" value="Radical SAM enzymes"/>
    <property type="match status" value="1"/>
</dbReference>
<dbReference type="InterPro" id="IPR023404">
    <property type="entry name" value="rSAM_horseshoe"/>
</dbReference>
<proteinExistence type="predicted"/>
<protein>
    <submittedName>
        <fullName evidence="10">Uncharacterized protein</fullName>
    </submittedName>
</protein>
<comment type="caution">
    <text evidence="10">The sequence shown here is derived from an EMBL/GenBank/DDBJ whole genome shotgun (WGS) entry which is preliminary data.</text>
</comment>
<keyword evidence="2" id="KW-0489">Methyltransferase</keyword>
<name>A0A0F9J208_9ZZZZ</name>
<accession>A0A0F9J208</accession>
<gene>
    <name evidence="10" type="ORF">LCGC14_1809480</name>
</gene>
<reference evidence="10" key="1">
    <citation type="journal article" date="2015" name="Nature">
        <title>Complex archaea that bridge the gap between prokaryotes and eukaryotes.</title>
        <authorList>
            <person name="Spang A."/>
            <person name="Saw J.H."/>
            <person name="Jorgensen S.L."/>
            <person name="Zaremba-Niedzwiedzka K."/>
            <person name="Martijn J."/>
            <person name="Lind A.E."/>
            <person name="van Eijk R."/>
            <person name="Schleper C."/>
            <person name="Guy L."/>
            <person name="Ettema T.J."/>
        </authorList>
    </citation>
    <scope>NUCLEOTIDE SEQUENCE</scope>
</reference>
<dbReference type="InterPro" id="IPR006638">
    <property type="entry name" value="Elp3/MiaA/NifB-like_rSAM"/>
</dbReference>
<feature type="domain" description="B12-binding" evidence="8">
    <location>
        <begin position="9"/>
        <end position="156"/>
    </location>
</feature>
<dbReference type="EMBL" id="LAZR01017550">
    <property type="protein sequence ID" value="KKL99935.1"/>
    <property type="molecule type" value="Genomic_DNA"/>
</dbReference>
<keyword evidence="6" id="KW-0408">Iron</keyword>
<dbReference type="GO" id="GO:0031419">
    <property type="term" value="F:cobalamin binding"/>
    <property type="evidence" value="ECO:0007669"/>
    <property type="project" value="InterPro"/>
</dbReference>
<dbReference type="SFLD" id="SFLDG01123">
    <property type="entry name" value="methyltransferase_(Class_B)"/>
    <property type="match status" value="1"/>
</dbReference>
<evidence type="ECO:0000256" key="4">
    <source>
        <dbReference type="ARBA" id="ARBA00022691"/>
    </source>
</evidence>
<keyword evidence="4" id="KW-0949">S-adenosyl-L-methionine</keyword>
<dbReference type="InterPro" id="IPR007197">
    <property type="entry name" value="rSAM"/>
</dbReference>
<dbReference type="Gene3D" id="3.80.30.20">
    <property type="entry name" value="tm_1862 like domain"/>
    <property type="match status" value="1"/>
</dbReference>
<dbReference type="CDD" id="cd02068">
    <property type="entry name" value="radical_SAM_B12_BD"/>
    <property type="match status" value="1"/>
</dbReference>
<evidence type="ECO:0000256" key="6">
    <source>
        <dbReference type="ARBA" id="ARBA00023004"/>
    </source>
</evidence>
<dbReference type="Gene3D" id="3.40.50.280">
    <property type="entry name" value="Cobalamin-binding domain"/>
    <property type="match status" value="1"/>
</dbReference>
<keyword evidence="3" id="KW-0808">Transferase</keyword>
<dbReference type="PANTHER" id="PTHR43409">
    <property type="entry name" value="ANAEROBIC MAGNESIUM-PROTOPORPHYRIN IX MONOMETHYL ESTER CYCLASE-RELATED"/>
    <property type="match status" value="1"/>
</dbReference>
<dbReference type="CDD" id="cd01335">
    <property type="entry name" value="Radical_SAM"/>
    <property type="match status" value="1"/>
</dbReference>
<dbReference type="AlphaFoldDB" id="A0A0F9J208"/>
<evidence type="ECO:0000256" key="5">
    <source>
        <dbReference type="ARBA" id="ARBA00022723"/>
    </source>
</evidence>
<organism evidence="10">
    <name type="scientific">marine sediment metagenome</name>
    <dbReference type="NCBI Taxonomy" id="412755"/>
    <lineage>
        <taxon>unclassified sequences</taxon>
        <taxon>metagenomes</taxon>
        <taxon>ecological metagenomes</taxon>
    </lineage>
</organism>
<evidence type="ECO:0000259" key="8">
    <source>
        <dbReference type="PROSITE" id="PS51332"/>
    </source>
</evidence>
<evidence type="ECO:0000256" key="3">
    <source>
        <dbReference type="ARBA" id="ARBA00022679"/>
    </source>
</evidence>
<dbReference type="InterPro" id="IPR034466">
    <property type="entry name" value="Methyltransferase_Class_B"/>
</dbReference>
<dbReference type="Pfam" id="PF02310">
    <property type="entry name" value="B12-binding"/>
    <property type="match status" value="1"/>
</dbReference>
<dbReference type="SMART" id="SM00729">
    <property type="entry name" value="Elp3"/>
    <property type="match status" value="1"/>
</dbReference>
<evidence type="ECO:0000256" key="1">
    <source>
        <dbReference type="ARBA" id="ARBA00001966"/>
    </source>
</evidence>
<dbReference type="SUPFAM" id="SSF52242">
    <property type="entry name" value="Cobalamin (vitamin B12)-binding domain"/>
    <property type="match status" value="1"/>
</dbReference>
<evidence type="ECO:0000256" key="2">
    <source>
        <dbReference type="ARBA" id="ARBA00022603"/>
    </source>
</evidence>
<evidence type="ECO:0000259" key="9">
    <source>
        <dbReference type="PROSITE" id="PS51918"/>
    </source>
</evidence>
<dbReference type="GO" id="GO:0051539">
    <property type="term" value="F:4 iron, 4 sulfur cluster binding"/>
    <property type="evidence" value="ECO:0007669"/>
    <property type="project" value="UniProtKB-KW"/>
</dbReference>
<dbReference type="Pfam" id="PF04055">
    <property type="entry name" value="Radical_SAM"/>
    <property type="match status" value="1"/>
</dbReference>
<evidence type="ECO:0000313" key="10">
    <source>
        <dbReference type="EMBL" id="KKL99935.1"/>
    </source>
</evidence>
<evidence type="ECO:0000256" key="7">
    <source>
        <dbReference type="ARBA" id="ARBA00023014"/>
    </source>
</evidence>